<dbReference type="AlphaFoldDB" id="A4BH85"/>
<dbReference type="Gene3D" id="3.40.50.10890">
    <property type="match status" value="1"/>
</dbReference>
<reference evidence="2 3" key="1">
    <citation type="submission" date="2006-02" db="EMBL/GenBank/DDBJ databases">
        <authorList>
            <person name="Pinhassi J."/>
            <person name="Pedros-Alio C."/>
            <person name="Ferriera S."/>
            <person name="Johnson J."/>
            <person name="Kravitz S."/>
            <person name="Halpern A."/>
            <person name="Remington K."/>
            <person name="Beeson K."/>
            <person name="Tran B."/>
            <person name="Rogers Y.-H."/>
            <person name="Friedman R."/>
            <person name="Venter J.C."/>
        </authorList>
    </citation>
    <scope>NUCLEOTIDE SEQUENCE [LARGE SCALE GENOMIC DNA]</scope>
    <source>
        <strain evidence="2 3">MED297</strain>
    </source>
</reference>
<name>A4BH85_9GAMM</name>
<protein>
    <submittedName>
        <fullName evidence="2">Cleavage and polyadenylation specifity factor-related protein</fullName>
    </submittedName>
</protein>
<feature type="domain" description="Zn-dependent metallo-hydrolase RNA specificity" evidence="1">
    <location>
        <begin position="14"/>
        <end position="68"/>
    </location>
</feature>
<dbReference type="Gene3D" id="3.60.15.10">
    <property type="entry name" value="Ribonuclease Z/Hydroxyacylglutathione hydrolase-like"/>
    <property type="match status" value="1"/>
</dbReference>
<comment type="caution">
    <text evidence="2">The sequence shown here is derived from an EMBL/GenBank/DDBJ whole genome shotgun (WGS) entry which is preliminary data.</text>
</comment>
<accession>A4BH85</accession>
<keyword evidence="3" id="KW-1185">Reference proteome</keyword>
<evidence type="ECO:0000259" key="1">
    <source>
        <dbReference type="Pfam" id="PF07521"/>
    </source>
</evidence>
<dbReference type="InterPro" id="IPR036866">
    <property type="entry name" value="RibonucZ/Hydroxyglut_hydro"/>
</dbReference>
<proteinExistence type="predicted"/>
<dbReference type="EMBL" id="AAOE01000019">
    <property type="protein sequence ID" value="EAR08584.1"/>
    <property type="molecule type" value="Genomic_DNA"/>
</dbReference>
<dbReference type="SUPFAM" id="SSF56281">
    <property type="entry name" value="Metallo-hydrolase/oxidoreductase"/>
    <property type="match status" value="1"/>
</dbReference>
<gene>
    <name evidence="2" type="ORF">MED297_15220</name>
</gene>
<dbReference type="InterPro" id="IPR011108">
    <property type="entry name" value="RMMBL"/>
</dbReference>
<evidence type="ECO:0000313" key="3">
    <source>
        <dbReference type="Proteomes" id="UP000005953"/>
    </source>
</evidence>
<evidence type="ECO:0000313" key="2">
    <source>
        <dbReference type="EMBL" id="EAR08584.1"/>
    </source>
</evidence>
<dbReference type="HOGENOM" id="CLU_2635543_0_0_6"/>
<dbReference type="Proteomes" id="UP000005953">
    <property type="component" value="Unassembled WGS sequence"/>
</dbReference>
<dbReference type="STRING" id="314283.MED297_15220"/>
<dbReference type="Pfam" id="PF07521">
    <property type="entry name" value="RMMBL"/>
    <property type="match status" value="1"/>
</dbReference>
<sequence>MQQRDAVATGINDLKAQVHTVSGFSALVDQEDLLAFVAGIESKPGEVRLVHGDASAKRALQQELMSQLALERVLVVK</sequence>
<organism evidence="2 3">
    <name type="scientific">Reinekea blandensis MED297</name>
    <dbReference type="NCBI Taxonomy" id="314283"/>
    <lineage>
        <taxon>Bacteria</taxon>
        <taxon>Pseudomonadati</taxon>
        <taxon>Pseudomonadota</taxon>
        <taxon>Gammaproteobacteria</taxon>
        <taxon>Oceanospirillales</taxon>
        <taxon>Saccharospirillaceae</taxon>
        <taxon>Reinekea</taxon>
    </lineage>
</organism>